<reference evidence="2" key="2">
    <citation type="submission" date="2015-01" db="EMBL/GenBank/DDBJ databases">
        <title>Evolutionary Origins and Diversification of the Mycorrhizal Mutualists.</title>
        <authorList>
            <consortium name="DOE Joint Genome Institute"/>
            <consortium name="Mycorrhizal Genomics Consortium"/>
            <person name="Kohler A."/>
            <person name="Kuo A."/>
            <person name="Nagy L.G."/>
            <person name="Floudas D."/>
            <person name="Copeland A."/>
            <person name="Barry K.W."/>
            <person name="Cichocki N."/>
            <person name="Veneault-Fourrey C."/>
            <person name="LaButti K."/>
            <person name="Lindquist E.A."/>
            <person name="Lipzen A."/>
            <person name="Lundell T."/>
            <person name="Morin E."/>
            <person name="Murat C."/>
            <person name="Riley R."/>
            <person name="Ohm R."/>
            <person name="Sun H."/>
            <person name="Tunlid A."/>
            <person name="Henrissat B."/>
            <person name="Grigoriev I.V."/>
            <person name="Hibbett D.S."/>
            <person name="Martin F."/>
        </authorList>
    </citation>
    <scope>NUCLEOTIDE SEQUENCE [LARGE SCALE GENOMIC DNA]</scope>
    <source>
        <strain evidence="2">h7</strain>
    </source>
</reference>
<dbReference type="EMBL" id="KN831812">
    <property type="protein sequence ID" value="KIM35923.1"/>
    <property type="molecule type" value="Genomic_DNA"/>
</dbReference>
<evidence type="ECO:0000313" key="2">
    <source>
        <dbReference type="Proteomes" id="UP000053424"/>
    </source>
</evidence>
<evidence type="ECO:0000313" key="1">
    <source>
        <dbReference type="EMBL" id="KIM35923.1"/>
    </source>
</evidence>
<organism evidence="1 2">
    <name type="scientific">Hebeloma cylindrosporum</name>
    <dbReference type="NCBI Taxonomy" id="76867"/>
    <lineage>
        <taxon>Eukaryota</taxon>
        <taxon>Fungi</taxon>
        <taxon>Dikarya</taxon>
        <taxon>Basidiomycota</taxon>
        <taxon>Agaricomycotina</taxon>
        <taxon>Agaricomycetes</taxon>
        <taxon>Agaricomycetidae</taxon>
        <taxon>Agaricales</taxon>
        <taxon>Agaricineae</taxon>
        <taxon>Hymenogastraceae</taxon>
        <taxon>Hebeloma</taxon>
    </lineage>
</organism>
<name>A0A0C2XDD8_HEBCY</name>
<gene>
    <name evidence="1" type="ORF">M413DRAFT_449546</name>
</gene>
<dbReference type="HOGENOM" id="CLU_2886043_0_0_1"/>
<dbReference type="AlphaFoldDB" id="A0A0C2XDD8"/>
<reference evidence="1 2" key="1">
    <citation type="submission" date="2014-04" db="EMBL/GenBank/DDBJ databases">
        <authorList>
            <consortium name="DOE Joint Genome Institute"/>
            <person name="Kuo A."/>
            <person name="Gay G."/>
            <person name="Dore J."/>
            <person name="Kohler A."/>
            <person name="Nagy L.G."/>
            <person name="Floudas D."/>
            <person name="Copeland A."/>
            <person name="Barry K.W."/>
            <person name="Cichocki N."/>
            <person name="Veneault-Fourrey C."/>
            <person name="LaButti K."/>
            <person name="Lindquist E.A."/>
            <person name="Lipzen A."/>
            <person name="Lundell T."/>
            <person name="Morin E."/>
            <person name="Murat C."/>
            <person name="Sun H."/>
            <person name="Tunlid A."/>
            <person name="Henrissat B."/>
            <person name="Grigoriev I.V."/>
            <person name="Hibbett D.S."/>
            <person name="Martin F."/>
            <person name="Nordberg H.P."/>
            <person name="Cantor M.N."/>
            <person name="Hua S.X."/>
        </authorList>
    </citation>
    <scope>NUCLEOTIDE SEQUENCE [LARGE SCALE GENOMIC DNA]</scope>
    <source>
        <strain evidence="2">h7</strain>
    </source>
</reference>
<sequence length="63" mass="6832">MVGSENNIGCWEISVQPLKHGAEKRPLSPVPAVVNNGCKTKIWKWGSKKNPRSSVEGKSSGEI</sequence>
<protein>
    <submittedName>
        <fullName evidence="1">Uncharacterized protein</fullName>
    </submittedName>
</protein>
<proteinExistence type="predicted"/>
<accession>A0A0C2XDD8</accession>
<dbReference type="Proteomes" id="UP000053424">
    <property type="component" value="Unassembled WGS sequence"/>
</dbReference>
<feature type="non-terminal residue" evidence="1">
    <location>
        <position position="1"/>
    </location>
</feature>
<keyword evidence="2" id="KW-1185">Reference proteome</keyword>